<comment type="similarity">
    <text evidence="1">Belongs to the ARG7 family.</text>
</comment>
<dbReference type="EMBL" id="JAINDJ010000006">
    <property type="protein sequence ID" value="KAG9443707.1"/>
    <property type="molecule type" value="Genomic_DNA"/>
</dbReference>
<evidence type="ECO:0000313" key="2">
    <source>
        <dbReference type="EMBL" id="KAG9443707.1"/>
    </source>
</evidence>
<evidence type="ECO:0000256" key="1">
    <source>
        <dbReference type="ARBA" id="ARBA00006974"/>
    </source>
</evidence>
<name>A0AAV7E4D1_ARIFI</name>
<reference evidence="2 3" key="1">
    <citation type="submission" date="2021-07" db="EMBL/GenBank/DDBJ databases">
        <title>The Aristolochia fimbriata genome: insights into angiosperm evolution, floral development and chemical biosynthesis.</title>
        <authorList>
            <person name="Jiao Y."/>
        </authorList>
    </citation>
    <scope>NUCLEOTIDE SEQUENCE [LARGE SCALE GENOMIC DNA]</scope>
    <source>
        <strain evidence="2">IBCAS-2021</strain>
        <tissue evidence="2">Leaf</tissue>
    </source>
</reference>
<keyword evidence="3" id="KW-1185">Reference proteome</keyword>
<dbReference type="Pfam" id="PF02519">
    <property type="entry name" value="Auxin_inducible"/>
    <property type="match status" value="1"/>
</dbReference>
<sequence>MNNDGGGTKVSGIRQIVRFKELIQKWHNIALNQKGESSTKPSGIPPAINKRLRDSYVISESDEENSCQSPEHLPDIPKGYLAVYVGPELRRFIIPTSYLSLPVFKALLEKAEEEFGFDPNGALTLPCEIETFKYILQSVGHNHKYSPEGEEENDRSNA</sequence>
<dbReference type="GO" id="GO:0009733">
    <property type="term" value="P:response to auxin"/>
    <property type="evidence" value="ECO:0007669"/>
    <property type="project" value="InterPro"/>
</dbReference>
<accession>A0AAV7E4D1</accession>
<dbReference type="PANTHER" id="PTHR31374:SF7">
    <property type="entry name" value="SAUR-LIKE AUXIN-RESPONSIVE PROTEIN FAMILY"/>
    <property type="match status" value="1"/>
</dbReference>
<gene>
    <name evidence="2" type="ORF">H6P81_015047</name>
</gene>
<evidence type="ECO:0008006" key="4">
    <source>
        <dbReference type="Google" id="ProtNLM"/>
    </source>
</evidence>
<comment type="caution">
    <text evidence="2">The sequence shown here is derived from an EMBL/GenBank/DDBJ whole genome shotgun (WGS) entry which is preliminary data.</text>
</comment>
<evidence type="ECO:0000313" key="3">
    <source>
        <dbReference type="Proteomes" id="UP000825729"/>
    </source>
</evidence>
<proteinExistence type="inferred from homology"/>
<dbReference type="Proteomes" id="UP000825729">
    <property type="component" value="Unassembled WGS sequence"/>
</dbReference>
<protein>
    <recommendedName>
        <fullName evidence="4">Small auxin up regulated protein</fullName>
    </recommendedName>
</protein>
<dbReference type="InterPro" id="IPR003676">
    <property type="entry name" value="SAUR_fam"/>
</dbReference>
<dbReference type="PANTHER" id="PTHR31374">
    <property type="entry name" value="AUXIN-INDUCED PROTEIN-LIKE-RELATED"/>
    <property type="match status" value="1"/>
</dbReference>
<dbReference type="AlphaFoldDB" id="A0AAV7E4D1"/>
<organism evidence="2 3">
    <name type="scientific">Aristolochia fimbriata</name>
    <name type="common">White veined hardy Dutchman's pipe vine</name>
    <dbReference type="NCBI Taxonomy" id="158543"/>
    <lineage>
        <taxon>Eukaryota</taxon>
        <taxon>Viridiplantae</taxon>
        <taxon>Streptophyta</taxon>
        <taxon>Embryophyta</taxon>
        <taxon>Tracheophyta</taxon>
        <taxon>Spermatophyta</taxon>
        <taxon>Magnoliopsida</taxon>
        <taxon>Magnoliidae</taxon>
        <taxon>Piperales</taxon>
        <taxon>Aristolochiaceae</taxon>
        <taxon>Aristolochia</taxon>
    </lineage>
</organism>